<evidence type="ECO:0000313" key="3">
    <source>
        <dbReference type="EMBL" id="BBX09704.1"/>
    </source>
</evidence>
<dbReference type="Proteomes" id="UP000467327">
    <property type="component" value="Chromosome"/>
</dbReference>
<gene>
    <name evidence="3" type="ORF">MAIC_45070</name>
</gene>
<feature type="compositionally biased region" description="Low complexity" evidence="1">
    <location>
        <begin position="64"/>
        <end position="77"/>
    </location>
</feature>
<feature type="compositionally biased region" description="Low complexity" evidence="1">
    <location>
        <begin position="85"/>
        <end position="105"/>
    </location>
</feature>
<feature type="domain" description="DUF4232" evidence="2">
    <location>
        <begin position="108"/>
        <end position="218"/>
    </location>
</feature>
<reference evidence="3 4" key="1">
    <citation type="journal article" date="2019" name="Emerg. Microbes Infect.">
        <title>Comprehensive subspecies identification of 175 nontuberculous mycobacteria species based on 7547 genomic profiles.</title>
        <authorList>
            <person name="Matsumoto Y."/>
            <person name="Kinjo T."/>
            <person name="Motooka D."/>
            <person name="Nabeya D."/>
            <person name="Jung N."/>
            <person name="Uechi K."/>
            <person name="Horii T."/>
            <person name="Iida T."/>
            <person name="Fujita J."/>
            <person name="Nakamura S."/>
        </authorList>
    </citation>
    <scope>NUCLEOTIDE SEQUENCE [LARGE SCALE GENOMIC DNA]</scope>
    <source>
        <strain evidence="3 4">JCM 6376</strain>
    </source>
</reference>
<feature type="region of interest" description="Disordered" evidence="1">
    <location>
        <begin position="64"/>
        <end position="109"/>
    </location>
</feature>
<keyword evidence="4" id="KW-1185">Reference proteome</keyword>
<evidence type="ECO:0000313" key="4">
    <source>
        <dbReference type="Proteomes" id="UP000467327"/>
    </source>
</evidence>
<name>A0AAD1HQU7_9MYCO</name>
<protein>
    <recommendedName>
        <fullName evidence="2">DUF4232 domain-containing protein</fullName>
    </recommendedName>
</protein>
<evidence type="ECO:0000256" key="1">
    <source>
        <dbReference type="SAM" id="MobiDB-lite"/>
    </source>
</evidence>
<organism evidence="3 4">
    <name type="scientific">Mycolicibacterium aichiense</name>
    <dbReference type="NCBI Taxonomy" id="1799"/>
    <lineage>
        <taxon>Bacteria</taxon>
        <taxon>Bacillati</taxon>
        <taxon>Actinomycetota</taxon>
        <taxon>Actinomycetes</taxon>
        <taxon>Mycobacteriales</taxon>
        <taxon>Mycobacteriaceae</taxon>
        <taxon>Mycolicibacterium</taxon>
    </lineage>
</organism>
<dbReference type="EMBL" id="AP022561">
    <property type="protein sequence ID" value="BBX09704.1"/>
    <property type="molecule type" value="Genomic_DNA"/>
</dbReference>
<dbReference type="KEGG" id="maic:MAIC_45070"/>
<sequence length="232" mass="23179">MPNTGQLVHVSSNAHDQPGENSRNVGSVGASLRWDDDMTSARPVLLLATVVLLAGCSAGQNTAPVTQATAPPTTSVSAPPPPTAPTTVTVTATPTTTPQSAPSAAGGCSGEDLTVTTGTLQESGAQRQVIVSFTNTSGHACTLVGYPGADLVTPAGGVLINVPRRPANAAHRLTLNPGDVATADVTASALDSATGKACARWGTLVVTAPDDVVPHTMNVDVPICDATVSSVD</sequence>
<dbReference type="AlphaFoldDB" id="A0AAD1HQU7"/>
<proteinExistence type="predicted"/>
<accession>A0AAD1HQU7</accession>
<evidence type="ECO:0000259" key="2">
    <source>
        <dbReference type="Pfam" id="PF14016"/>
    </source>
</evidence>
<feature type="region of interest" description="Disordered" evidence="1">
    <location>
        <begin position="1"/>
        <end position="28"/>
    </location>
</feature>
<dbReference type="InterPro" id="IPR025326">
    <property type="entry name" value="DUF4232"/>
</dbReference>
<dbReference type="Pfam" id="PF14016">
    <property type="entry name" value="DUF4232"/>
    <property type="match status" value="1"/>
</dbReference>
<feature type="compositionally biased region" description="Polar residues" evidence="1">
    <location>
        <begin position="1"/>
        <end position="25"/>
    </location>
</feature>